<dbReference type="AlphaFoldDB" id="A0AAQ3U8R5"/>
<keyword evidence="5" id="KW-1185">Reference proteome</keyword>
<dbReference type="InterPro" id="IPR005175">
    <property type="entry name" value="PPC_dom"/>
</dbReference>
<evidence type="ECO:0000313" key="5">
    <source>
        <dbReference type="Proteomes" id="UP001341281"/>
    </source>
</evidence>
<gene>
    <name evidence="4" type="ORF">U9M48_033618</name>
</gene>
<feature type="compositionally biased region" description="Low complexity" evidence="2">
    <location>
        <begin position="90"/>
        <end position="101"/>
    </location>
</feature>
<sequence>MDGRDQQHQQAQARVGSPPQPGVMMQQHAGAAFGAGGGTMPPGMPPGPGASVMQHGMPLAFSPMASPGASSPMKPAEMPPQGPIYRPDSAALAAQQQQQQQHPPGVAGGELVVKKKRGRPRKYGPDGSVGSRHKPAAHGSTGAEATGQAAGAGSNSNPDGKRRGRPPGSGKKKQLDALGSSGTSFTPHIITVKPNEDVAAKIMAFSQQGPRTTCIISANGALCTATLRQPATSGGIVTYEGHFDILSLSGSFLLAEDGDTRSRTGGLSVALAGSDGRIVGGCVAGMLMAATLVQVVVGSFIAEGKKAKEEQPKREPTSIPPHTAGFGVASTASPPSDGTSSEHSDDPGSPMGPNGSTFTNTGHPMHSTFAPVGWSLSGNQGRYDQDLKMMTD</sequence>
<evidence type="ECO:0000259" key="3">
    <source>
        <dbReference type="PROSITE" id="PS51742"/>
    </source>
</evidence>
<proteinExistence type="predicted"/>
<evidence type="ECO:0000313" key="4">
    <source>
        <dbReference type="EMBL" id="WVZ86903.1"/>
    </source>
</evidence>
<keyword evidence="1" id="KW-0539">Nucleus</keyword>
<dbReference type="PROSITE" id="PS51742">
    <property type="entry name" value="PPC"/>
    <property type="match status" value="1"/>
</dbReference>
<name>A0AAQ3U8R5_PASNO</name>
<reference evidence="4 5" key="1">
    <citation type="submission" date="2024-02" db="EMBL/GenBank/DDBJ databases">
        <title>High-quality chromosome-scale genome assembly of Pensacola bahiagrass (Paspalum notatum Flugge var. saurae).</title>
        <authorList>
            <person name="Vega J.M."/>
            <person name="Podio M."/>
            <person name="Orjuela J."/>
            <person name="Siena L.A."/>
            <person name="Pessino S.C."/>
            <person name="Combes M.C."/>
            <person name="Mariac C."/>
            <person name="Albertini E."/>
            <person name="Pupilli F."/>
            <person name="Ortiz J.P.A."/>
            <person name="Leblanc O."/>
        </authorList>
    </citation>
    <scope>NUCLEOTIDE SEQUENCE [LARGE SCALE GENOMIC DNA]</scope>
    <source>
        <strain evidence="4">R1</strain>
        <tissue evidence="4">Leaf</tissue>
    </source>
</reference>
<dbReference type="Pfam" id="PF03479">
    <property type="entry name" value="PCC"/>
    <property type="match status" value="1"/>
</dbReference>
<dbReference type="PANTHER" id="PTHR31500">
    <property type="entry name" value="AT-HOOK MOTIF NUCLEAR-LOCALIZED PROTEIN 9"/>
    <property type="match status" value="1"/>
</dbReference>
<protein>
    <recommendedName>
        <fullName evidence="1">AT-hook motif nuclear-localized protein</fullName>
    </recommendedName>
</protein>
<dbReference type="Proteomes" id="UP001341281">
    <property type="component" value="Chromosome 07"/>
</dbReference>
<feature type="compositionally biased region" description="Low complexity" evidence="2">
    <location>
        <begin position="60"/>
        <end position="76"/>
    </location>
</feature>
<comment type="function">
    <text evidence="1">Transcription factor that specifically binds AT-rich DNA sequences related to the nuclear matrix attachment regions (MARs).</text>
</comment>
<comment type="domain">
    <text evidence="1">The PPC domain mediates interactions between AHL proteins.</text>
</comment>
<accession>A0AAQ3U8R5</accession>
<feature type="region of interest" description="Disordered" evidence="2">
    <location>
        <begin position="1"/>
        <end position="188"/>
    </location>
</feature>
<dbReference type="GO" id="GO:0005634">
    <property type="term" value="C:nucleus"/>
    <property type="evidence" value="ECO:0007669"/>
    <property type="project" value="UniProtKB-SubCell"/>
</dbReference>
<organism evidence="4 5">
    <name type="scientific">Paspalum notatum var. saurae</name>
    <dbReference type="NCBI Taxonomy" id="547442"/>
    <lineage>
        <taxon>Eukaryota</taxon>
        <taxon>Viridiplantae</taxon>
        <taxon>Streptophyta</taxon>
        <taxon>Embryophyta</taxon>
        <taxon>Tracheophyta</taxon>
        <taxon>Spermatophyta</taxon>
        <taxon>Magnoliopsida</taxon>
        <taxon>Liliopsida</taxon>
        <taxon>Poales</taxon>
        <taxon>Poaceae</taxon>
        <taxon>PACMAD clade</taxon>
        <taxon>Panicoideae</taxon>
        <taxon>Andropogonodae</taxon>
        <taxon>Paspaleae</taxon>
        <taxon>Paspalinae</taxon>
        <taxon>Paspalum</taxon>
    </lineage>
</organism>
<keyword evidence="1" id="KW-0805">Transcription regulation</keyword>
<dbReference type="PANTHER" id="PTHR31500:SF46">
    <property type="entry name" value="AT-HOOK MOTIF NUCLEAR-LOCALIZED PROTEIN"/>
    <property type="match status" value="1"/>
</dbReference>
<feature type="compositionally biased region" description="Low complexity" evidence="2">
    <location>
        <begin position="139"/>
        <end position="154"/>
    </location>
</feature>
<evidence type="ECO:0000256" key="1">
    <source>
        <dbReference type="RuleBase" id="RU367031"/>
    </source>
</evidence>
<dbReference type="InterPro" id="IPR039605">
    <property type="entry name" value="AHL"/>
</dbReference>
<evidence type="ECO:0000256" key="2">
    <source>
        <dbReference type="SAM" id="MobiDB-lite"/>
    </source>
</evidence>
<feature type="region of interest" description="Disordered" evidence="2">
    <location>
        <begin position="305"/>
        <end position="392"/>
    </location>
</feature>
<comment type="subcellular location">
    <subcellularLocation>
        <location evidence="1">Nucleus</location>
    </subcellularLocation>
</comment>
<dbReference type="SUPFAM" id="SSF117856">
    <property type="entry name" value="AF0104/ALDC/Ptd012-like"/>
    <property type="match status" value="1"/>
</dbReference>
<dbReference type="GO" id="GO:0003680">
    <property type="term" value="F:minor groove of adenine-thymine-rich DNA binding"/>
    <property type="evidence" value="ECO:0007669"/>
    <property type="project" value="UniProtKB-UniRule"/>
</dbReference>
<feature type="domain" description="PPC" evidence="3">
    <location>
        <begin position="182"/>
        <end position="322"/>
    </location>
</feature>
<keyword evidence="1" id="KW-0804">Transcription</keyword>
<feature type="compositionally biased region" description="Polar residues" evidence="2">
    <location>
        <begin position="330"/>
        <end position="339"/>
    </location>
</feature>
<feature type="compositionally biased region" description="Basic and acidic residues" evidence="2">
    <location>
        <begin position="383"/>
        <end position="392"/>
    </location>
</feature>
<dbReference type="Gene3D" id="3.30.1330.80">
    <property type="entry name" value="Hypothetical protein, similar to alpha- acetolactate decarboxylase, domain 2"/>
    <property type="match status" value="1"/>
</dbReference>
<feature type="compositionally biased region" description="Basic and acidic residues" evidence="2">
    <location>
        <begin position="305"/>
        <end position="316"/>
    </location>
</feature>
<dbReference type="CDD" id="cd11378">
    <property type="entry name" value="DUF296"/>
    <property type="match status" value="1"/>
</dbReference>
<keyword evidence="1" id="KW-0238">DNA-binding</keyword>
<dbReference type="EMBL" id="CP144751">
    <property type="protein sequence ID" value="WVZ86903.1"/>
    <property type="molecule type" value="Genomic_DNA"/>
</dbReference>